<accession>A0AAJ0LDE2</accession>
<dbReference type="Gene3D" id="1.20.120.450">
    <property type="entry name" value="dinb family like domain"/>
    <property type="match status" value="1"/>
</dbReference>
<name>A0AAJ0LDE2_LATCU</name>
<evidence type="ECO:0000259" key="1">
    <source>
        <dbReference type="Pfam" id="PF12867"/>
    </source>
</evidence>
<proteinExistence type="predicted"/>
<reference evidence="2 3" key="1">
    <citation type="journal article" date="2015" name="Genome Announc.">
        <title>Expanding the biotechnology potential of lactobacilli through comparative genomics of 213 strains and associated genera.</title>
        <authorList>
            <person name="Sun Z."/>
            <person name="Harris H.M."/>
            <person name="McCann A."/>
            <person name="Guo C."/>
            <person name="Argimon S."/>
            <person name="Zhang W."/>
            <person name="Yang X."/>
            <person name="Jeffery I.B."/>
            <person name="Cooney J.C."/>
            <person name="Kagawa T.F."/>
            <person name="Liu W."/>
            <person name="Song Y."/>
            <person name="Salvetti E."/>
            <person name="Wrobel A."/>
            <person name="Rasinkangas P."/>
            <person name="Parkhill J."/>
            <person name="Rea M.C."/>
            <person name="O'Sullivan O."/>
            <person name="Ritari J."/>
            <person name="Douillard F.P."/>
            <person name="Paul Ross R."/>
            <person name="Yang R."/>
            <person name="Briner A.E."/>
            <person name="Felis G.E."/>
            <person name="de Vos W.M."/>
            <person name="Barrangou R."/>
            <person name="Klaenhammer T.R."/>
            <person name="Caufield P.W."/>
            <person name="Cui Y."/>
            <person name="Zhang H."/>
            <person name="O'Toole P.W."/>
        </authorList>
    </citation>
    <scope>NUCLEOTIDE SEQUENCE [LARGE SCALE GENOMIC DNA]</scope>
    <source>
        <strain evidence="2 3">DSM 20019</strain>
    </source>
</reference>
<gene>
    <name evidence="2" type="ORF">FC08_GL000078</name>
</gene>
<organism evidence="2 3">
    <name type="scientific">Latilactobacillus curvatus JCM 1096 = DSM 20019</name>
    <dbReference type="NCBI Taxonomy" id="1293592"/>
    <lineage>
        <taxon>Bacteria</taxon>
        <taxon>Bacillati</taxon>
        <taxon>Bacillota</taxon>
        <taxon>Bacilli</taxon>
        <taxon>Lactobacillales</taxon>
        <taxon>Lactobacillaceae</taxon>
        <taxon>Latilactobacillus</taxon>
    </lineage>
</organism>
<comment type="caution">
    <text evidence="2">The sequence shown here is derived from an EMBL/GenBank/DDBJ whole genome shotgun (WGS) entry which is preliminary data.</text>
</comment>
<dbReference type="SUPFAM" id="SSF109854">
    <property type="entry name" value="DinB/YfiT-like putative metalloenzymes"/>
    <property type="match status" value="1"/>
</dbReference>
<dbReference type="Pfam" id="PF12867">
    <property type="entry name" value="DinB_2"/>
    <property type="match status" value="1"/>
</dbReference>
<dbReference type="InterPro" id="IPR024775">
    <property type="entry name" value="DinB-like"/>
</dbReference>
<dbReference type="AlphaFoldDB" id="A0AAJ0LDE2"/>
<dbReference type="EMBL" id="AZDL01000100">
    <property type="protein sequence ID" value="KRK87590.1"/>
    <property type="molecule type" value="Genomic_DNA"/>
</dbReference>
<feature type="domain" description="DinB-like" evidence="1">
    <location>
        <begin position="17"/>
        <end position="163"/>
    </location>
</feature>
<dbReference type="Proteomes" id="UP000050828">
    <property type="component" value="Unassembled WGS sequence"/>
</dbReference>
<evidence type="ECO:0000313" key="2">
    <source>
        <dbReference type="EMBL" id="KRK87590.1"/>
    </source>
</evidence>
<dbReference type="InterPro" id="IPR034660">
    <property type="entry name" value="DinB/YfiT-like"/>
</dbReference>
<sequence>MEDDKMHATQLLSATVERAQERLLDTLEQMTVAEANTMPQPLIKSVTWLVWHTAREMDYQIADLKGIQPLWIRAGWSQKFALDLPDETQDWSHSPEEAAKVIIIDKALLIGYLADALQLTLDYLAEVTDESLLEIIDENWTPAVTREARLVSIVDDAVMHSGQAVYTRRMVMGK</sequence>
<evidence type="ECO:0000313" key="3">
    <source>
        <dbReference type="Proteomes" id="UP000050828"/>
    </source>
</evidence>
<protein>
    <recommendedName>
        <fullName evidence="1">DinB-like domain-containing protein</fullName>
    </recommendedName>
</protein>